<dbReference type="EMBL" id="JACIEZ010000013">
    <property type="protein sequence ID" value="MBB4066944.1"/>
    <property type="molecule type" value="Genomic_DNA"/>
</dbReference>
<dbReference type="Pfam" id="PF05016">
    <property type="entry name" value="ParE_toxin"/>
    <property type="match status" value="1"/>
</dbReference>
<dbReference type="Proteomes" id="UP000528286">
    <property type="component" value="Unassembled WGS sequence"/>
</dbReference>
<comment type="caution">
    <text evidence="2">The sequence shown here is derived from an EMBL/GenBank/DDBJ whole genome shotgun (WGS) entry which is preliminary data.</text>
</comment>
<dbReference type="InterPro" id="IPR035093">
    <property type="entry name" value="RelE/ParE_toxin_dom_sf"/>
</dbReference>
<reference evidence="2 3" key="1">
    <citation type="submission" date="2020-08" db="EMBL/GenBank/DDBJ databases">
        <title>Genomic Encyclopedia of Type Strains, Phase IV (KMG-IV): sequencing the most valuable type-strain genomes for metagenomic binning, comparative biology and taxonomic classification.</title>
        <authorList>
            <person name="Goeker M."/>
        </authorList>
    </citation>
    <scope>NUCLEOTIDE SEQUENCE [LARGE SCALE GENOMIC DNA]</scope>
    <source>
        <strain evidence="2 3">DSM 29853</strain>
    </source>
</reference>
<keyword evidence="1" id="KW-1277">Toxin-antitoxin system</keyword>
<evidence type="ECO:0000256" key="1">
    <source>
        <dbReference type="ARBA" id="ARBA00022649"/>
    </source>
</evidence>
<keyword evidence="3" id="KW-1185">Reference proteome</keyword>
<sequence>MTKVVLSPAERQDLFHIHRWLGRKNDLAARQTVLRIRDRIDLLRRHPLLGVARPDIGATARMLTEPPYIILYEVQSGTVAPDKEVIVIRIIDARRDLPELL</sequence>
<organism evidence="2 3">
    <name type="scientific">Gellertiella hungarica</name>
    <dbReference type="NCBI Taxonomy" id="1572859"/>
    <lineage>
        <taxon>Bacteria</taxon>
        <taxon>Pseudomonadati</taxon>
        <taxon>Pseudomonadota</taxon>
        <taxon>Alphaproteobacteria</taxon>
        <taxon>Hyphomicrobiales</taxon>
        <taxon>Rhizobiaceae</taxon>
        <taxon>Gellertiella</taxon>
    </lineage>
</organism>
<name>A0A7W6J8W9_9HYPH</name>
<dbReference type="Gene3D" id="3.30.2310.20">
    <property type="entry name" value="RelE-like"/>
    <property type="match status" value="1"/>
</dbReference>
<protein>
    <submittedName>
        <fullName evidence="2">Toxin ParE1/3/4</fullName>
    </submittedName>
</protein>
<accession>A0A7W6J8W9</accession>
<dbReference type="InterPro" id="IPR007712">
    <property type="entry name" value="RelE/ParE_toxin"/>
</dbReference>
<dbReference type="AlphaFoldDB" id="A0A7W6J8W9"/>
<evidence type="ECO:0000313" key="3">
    <source>
        <dbReference type="Proteomes" id="UP000528286"/>
    </source>
</evidence>
<gene>
    <name evidence="2" type="ORF">GGR23_004171</name>
</gene>
<evidence type="ECO:0000313" key="2">
    <source>
        <dbReference type="EMBL" id="MBB4066944.1"/>
    </source>
</evidence>
<proteinExistence type="predicted"/>
<dbReference type="RefSeq" id="WP_183368222.1">
    <property type="nucleotide sequence ID" value="NZ_JACIEZ010000013.1"/>
</dbReference>